<proteinExistence type="predicted"/>
<protein>
    <submittedName>
        <fullName evidence="1">Uncharacterized protein</fullName>
    </submittedName>
</protein>
<sequence length="77" mass="8419">MATPTQLTRYNPTRPGWLVSTGKARTDLVLQSLNLASLVSPGSLEKRINDPILSDPVADLISSLFVKFRALFGLMDC</sequence>
<evidence type="ECO:0000313" key="1">
    <source>
        <dbReference type="EMBL" id="CAK7327098.1"/>
    </source>
</evidence>
<dbReference type="Proteomes" id="UP001314170">
    <property type="component" value="Unassembled WGS sequence"/>
</dbReference>
<name>A0AAV1R145_9ROSI</name>
<reference evidence="1 2" key="1">
    <citation type="submission" date="2024-01" db="EMBL/GenBank/DDBJ databases">
        <authorList>
            <person name="Waweru B."/>
        </authorList>
    </citation>
    <scope>NUCLEOTIDE SEQUENCE [LARGE SCALE GENOMIC DNA]</scope>
</reference>
<evidence type="ECO:0000313" key="2">
    <source>
        <dbReference type="Proteomes" id="UP001314170"/>
    </source>
</evidence>
<gene>
    <name evidence="1" type="ORF">DCAF_LOCUS4805</name>
</gene>
<accession>A0AAV1R145</accession>
<comment type="caution">
    <text evidence="1">The sequence shown here is derived from an EMBL/GenBank/DDBJ whole genome shotgun (WGS) entry which is preliminary data.</text>
</comment>
<dbReference type="AlphaFoldDB" id="A0AAV1R145"/>
<dbReference type="EMBL" id="CAWUPB010000851">
    <property type="protein sequence ID" value="CAK7327098.1"/>
    <property type="molecule type" value="Genomic_DNA"/>
</dbReference>
<organism evidence="1 2">
    <name type="scientific">Dovyalis caffra</name>
    <dbReference type="NCBI Taxonomy" id="77055"/>
    <lineage>
        <taxon>Eukaryota</taxon>
        <taxon>Viridiplantae</taxon>
        <taxon>Streptophyta</taxon>
        <taxon>Embryophyta</taxon>
        <taxon>Tracheophyta</taxon>
        <taxon>Spermatophyta</taxon>
        <taxon>Magnoliopsida</taxon>
        <taxon>eudicotyledons</taxon>
        <taxon>Gunneridae</taxon>
        <taxon>Pentapetalae</taxon>
        <taxon>rosids</taxon>
        <taxon>fabids</taxon>
        <taxon>Malpighiales</taxon>
        <taxon>Salicaceae</taxon>
        <taxon>Flacourtieae</taxon>
        <taxon>Dovyalis</taxon>
    </lineage>
</organism>
<keyword evidence="2" id="KW-1185">Reference proteome</keyword>